<sequence length="184" mass="21675">MFNALLENYPDELVISGRNYPIYTDFTVWLGLNEAMQDITLTQEEKGYIILGVFKETIPEDYESMIVAVMQFLQGNIYYDKRKTKKKNKSRYVFSFTYDQDYIIGGFMECYGIDLLSTSMHWWKFNALLNALNDSCELKKRIYYRSICLSEIKDKKERRQIQKIQRQIAIPAAELSDEDIASAF</sequence>
<dbReference type="EMBL" id="JAGZMZ010000001">
    <property type="protein sequence ID" value="MBS4883258.1"/>
    <property type="molecule type" value="Genomic_DNA"/>
</dbReference>
<dbReference type="Pfam" id="PF06854">
    <property type="entry name" value="Phage_Gp15"/>
    <property type="match status" value="1"/>
</dbReference>
<evidence type="ECO:0000313" key="1">
    <source>
        <dbReference type="EMBL" id="MBS4883258.1"/>
    </source>
</evidence>
<accession>A0A942ZYJ2</accession>
<protein>
    <recommendedName>
        <fullName evidence="3">Bacteriophage Gp15 protein</fullName>
    </recommendedName>
</protein>
<name>A0A942ZYJ2_9FIRM</name>
<proteinExistence type="predicted"/>
<dbReference type="AlphaFoldDB" id="A0A942ZYJ2"/>
<organism evidence="1 2">
    <name type="scientific">Amedibacillus dolichus</name>
    <dbReference type="NCBI Taxonomy" id="31971"/>
    <lineage>
        <taxon>Bacteria</taxon>
        <taxon>Bacillati</taxon>
        <taxon>Bacillota</taxon>
        <taxon>Erysipelotrichia</taxon>
        <taxon>Erysipelotrichales</taxon>
        <taxon>Erysipelotrichaceae</taxon>
        <taxon>Amedibacillus</taxon>
    </lineage>
</organism>
<reference evidence="1" key="1">
    <citation type="submission" date="2021-02" db="EMBL/GenBank/DDBJ databases">
        <title>Infant gut strain persistence is associated with maternal origin, phylogeny, and functional potential including surface adhesion and iron acquisition.</title>
        <authorList>
            <person name="Lou Y.C."/>
        </authorList>
    </citation>
    <scope>NUCLEOTIDE SEQUENCE</scope>
    <source>
        <strain evidence="1">L3_108_103G1_dasL3_108_103G1_concoct_2</strain>
    </source>
</reference>
<evidence type="ECO:0000313" key="2">
    <source>
        <dbReference type="Proteomes" id="UP000753219"/>
    </source>
</evidence>
<dbReference type="RefSeq" id="WP_004799541.1">
    <property type="nucleotide sequence ID" value="NZ_CABKNA010000004.1"/>
</dbReference>
<comment type="caution">
    <text evidence="1">The sequence shown here is derived from an EMBL/GenBank/DDBJ whole genome shotgun (WGS) entry which is preliminary data.</text>
</comment>
<evidence type="ECO:0008006" key="3">
    <source>
        <dbReference type="Google" id="ProtNLM"/>
    </source>
</evidence>
<dbReference type="Proteomes" id="UP000753219">
    <property type="component" value="Unassembled WGS sequence"/>
</dbReference>
<gene>
    <name evidence="1" type="ORF">KHZ85_00590</name>
</gene>
<dbReference type="GeneID" id="92793451"/>
<dbReference type="InterPro" id="IPR009660">
    <property type="entry name" value="Phage_A500_Gp15"/>
</dbReference>